<feature type="compositionally biased region" description="Low complexity" evidence="5">
    <location>
        <begin position="44"/>
        <end position="54"/>
    </location>
</feature>
<dbReference type="SMART" id="SM00326">
    <property type="entry name" value="SH3"/>
    <property type="match status" value="1"/>
</dbReference>
<keyword evidence="1 4" id="KW-0728">SH3 domain</keyword>
<dbReference type="Gene3D" id="2.30.30.40">
    <property type="entry name" value="SH3 Domains"/>
    <property type="match status" value="1"/>
</dbReference>
<evidence type="ECO:0000313" key="9">
    <source>
        <dbReference type="EMBL" id="CDO57891.1"/>
    </source>
</evidence>
<feature type="compositionally biased region" description="Low complexity" evidence="5">
    <location>
        <begin position="613"/>
        <end position="622"/>
    </location>
</feature>
<evidence type="ECO:0000259" key="8">
    <source>
        <dbReference type="PROSITE" id="PS50212"/>
    </source>
</evidence>
<dbReference type="AlphaFoldDB" id="A0A0J9XL13"/>
<dbReference type="InterPro" id="IPR000651">
    <property type="entry name" value="Ras-like_Gua-exchang_fac_N"/>
</dbReference>
<dbReference type="GO" id="GO:0007265">
    <property type="term" value="P:Ras protein signal transduction"/>
    <property type="evidence" value="ECO:0007669"/>
    <property type="project" value="TreeGrafter"/>
</dbReference>
<evidence type="ECO:0000259" key="7">
    <source>
        <dbReference type="PROSITE" id="PS50009"/>
    </source>
</evidence>
<dbReference type="SMART" id="SM00229">
    <property type="entry name" value="RasGEFN"/>
    <property type="match status" value="1"/>
</dbReference>
<gene>
    <name evidence="9" type="ORF">BN980_GECA27s00142g</name>
</gene>
<protein>
    <submittedName>
        <fullName evidence="9">Similar to Saccharomyces cerevisiae YLR310C CDC25 Membrane bound guanine nucleotide exchange factor (GEF or GDP-release factor)</fullName>
    </submittedName>
</protein>
<dbReference type="SMART" id="SM00147">
    <property type="entry name" value="RasGEF"/>
    <property type="match status" value="1"/>
</dbReference>
<dbReference type="CDD" id="cd06224">
    <property type="entry name" value="REM"/>
    <property type="match status" value="1"/>
</dbReference>
<feature type="domain" description="Ras-GEF" evidence="7">
    <location>
        <begin position="965"/>
        <end position="1226"/>
    </location>
</feature>
<dbReference type="Pfam" id="PF00617">
    <property type="entry name" value="RasGEF"/>
    <property type="match status" value="1"/>
</dbReference>
<comment type="caution">
    <text evidence="9">The sequence shown here is derived from an EMBL/GenBank/DDBJ whole genome shotgun (WGS) entry which is preliminary data.</text>
</comment>
<keyword evidence="2 3" id="KW-0344">Guanine-nucleotide releasing factor</keyword>
<dbReference type="InterPro" id="IPR008937">
    <property type="entry name" value="Ras-like_GEF"/>
</dbReference>
<feature type="region of interest" description="Disordered" evidence="5">
    <location>
        <begin position="175"/>
        <end position="246"/>
    </location>
</feature>
<feature type="compositionally biased region" description="Polar residues" evidence="5">
    <location>
        <begin position="477"/>
        <end position="490"/>
    </location>
</feature>
<feature type="domain" description="N-terminal Ras-GEF" evidence="8">
    <location>
        <begin position="750"/>
        <end position="878"/>
    </location>
</feature>
<dbReference type="PROSITE" id="PS50212">
    <property type="entry name" value="RASGEF_NTER"/>
    <property type="match status" value="1"/>
</dbReference>
<dbReference type="CDD" id="cd00155">
    <property type="entry name" value="RasGEF"/>
    <property type="match status" value="1"/>
</dbReference>
<dbReference type="EMBL" id="CCBN010000027">
    <property type="protein sequence ID" value="CDO57891.1"/>
    <property type="molecule type" value="Genomic_DNA"/>
</dbReference>
<keyword evidence="10" id="KW-1185">Reference proteome</keyword>
<evidence type="ECO:0000313" key="10">
    <source>
        <dbReference type="Proteomes" id="UP000242525"/>
    </source>
</evidence>
<dbReference type="InterPro" id="IPR001895">
    <property type="entry name" value="RASGEF_cat_dom"/>
</dbReference>
<dbReference type="OrthoDB" id="546434at2759"/>
<feature type="compositionally biased region" description="Polar residues" evidence="5">
    <location>
        <begin position="26"/>
        <end position="43"/>
    </location>
</feature>
<evidence type="ECO:0000256" key="3">
    <source>
        <dbReference type="PROSITE-ProRule" id="PRU00168"/>
    </source>
</evidence>
<dbReference type="SUPFAM" id="SSF50044">
    <property type="entry name" value="SH3-domain"/>
    <property type="match status" value="1"/>
</dbReference>
<dbReference type="InterPro" id="IPR036028">
    <property type="entry name" value="SH3-like_dom_sf"/>
</dbReference>
<dbReference type="PANTHER" id="PTHR23113">
    <property type="entry name" value="GUANINE NUCLEOTIDE EXCHANGE FACTOR"/>
    <property type="match status" value="1"/>
</dbReference>
<feature type="region of interest" description="Disordered" evidence="5">
    <location>
        <begin position="1"/>
        <end position="58"/>
    </location>
</feature>
<dbReference type="InterPro" id="IPR001452">
    <property type="entry name" value="SH3_domain"/>
</dbReference>
<dbReference type="STRING" id="1173061.A0A0J9XL13"/>
<dbReference type="PROSITE" id="PS50009">
    <property type="entry name" value="RASGEF_CAT"/>
    <property type="match status" value="1"/>
</dbReference>
<dbReference type="SUPFAM" id="SSF48366">
    <property type="entry name" value="Ras GEF"/>
    <property type="match status" value="1"/>
</dbReference>
<feature type="compositionally biased region" description="Basic and acidic residues" evidence="5">
    <location>
        <begin position="185"/>
        <end position="196"/>
    </location>
</feature>
<dbReference type="Gene3D" id="1.10.840.10">
    <property type="entry name" value="Ras guanine-nucleotide exchange factors catalytic domain"/>
    <property type="match status" value="1"/>
</dbReference>
<organism evidence="9 10">
    <name type="scientific">Geotrichum candidum</name>
    <name type="common">Oospora lactis</name>
    <name type="synonym">Dipodascus geotrichum</name>
    <dbReference type="NCBI Taxonomy" id="1173061"/>
    <lineage>
        <taxon>Eukaryota</taxon>
        <taxon>Fungi</taxon>
        <taxon>Dikarya</taxon>
        <taxon>Ascomycota</taxon>
        <taxon>Saccharomycotina</taxon>
        <taxon>Dipodascomycetes</taxon>
        <taxon>Dipodascales</taxon>
        <taxon>Dipodascaceae</taxon>
        <taxon>Geotrichum</taxon>
    </lineage>
</organism>
<evidence type="ECO:0000259" key="6">
    <source>
        <dbReference type="PROSITE" id="PS50002"/>
    </source>
</evidence>
<evidence type="ECO:0000256" key="4">
    <source>
        <dbReference type="PROSITE-ProRule" id="PRU00192"/>
    </source>
</evidence>
<evidence type="ECO:0000256" key="5">
    <source>
        <dbReference type="SAM" id="MobiDB-lite"/>
    </source>
</evidence>
<dbReference type="PROSITE" id="PS50002">
    <property type="entry name" value="SH3"/>
    <property type="match status" value="1"/>
</dbReference>
<dbReference type="Gene3D" id="1.20.870.10">
    <property type="entry name" value="Son of sevenless (SoS) protein Chain: S domain 1"/>
    <property type="match status" value="1"/>
</dbReference>
<evidence type="ECO:0000256" key="2">
    <source>
        <dbReference type="ARBA" id="ARBA00022658"/>
    </source>
</evidence>
<dbReference type="InterPro" id="IPR023578">
    <property type="entry name" value="Ras_GEF_dom_sf"/>
</dbReference>
<dbReference type="GO" id="GO:0005886">
    <property type="term" value="C:plasma membrane"/>
    <property type="evidence" value="ECO:0007669"/>
    <property type="project" value="TreeGrafter"/>
</dbReference>
<reference evidence="9" key="1">
    <citation type="submission" date="2014-03" db="EMBL/GenBank/DDBJ databases">
        <authorList>
            <person name="Casaregola S."/>
        </authorList>
    </citation>
    <scope>NUCLEOTIDE SEQUENCE [LARGE SCALE GENOMIC DNA]</scope>
    <source>
        <strain evidence="9">CLIB 918</strain>
    </source>
</reference>
<proteinExistence type="predicted"/>
<feature type="domain" description="SH3" evidence="6">
    <location>
        <begin position="249"/>
        <end position="323"/>
    </location>
</feature>
<dbReference type="PANTHER" id="PTHR23113:SF354">
    <property type="entry name" value="BUD SITE SELECTION PROTEIN 5"/>
    <property type="match status" value="1"/>
</dbReference>
<feature type="region of interest" description="Disordered" evidence="5">
    <location>
        <begin position="472"/>
        <end position="506"/>
    </location>
</feature>
<accession>A0A0J9XL13</accession>
<feature type="compositionally biased region" description="Polar residues" evidence="5">
    <location>
        <begin position="197"/>
        <end position="207"/>
    </location>
</feature>
<dbReference type="GO" id="GO:0005085">
    <property type="term" value="F:guanyl-nucleotide exchange factor activity"/>
    <property type="evidence" value="ECO:0007669"/>
    <property type="project" value="UniProtKB-KW"/>
</dbReference>
<name>A0A0J9XL13_GEOCN</name>
<sequence length="1226" mass="135549">MSVSTQAPSEEPNLVSPPTSPHYRRTSPSARFNSNSPVSSLRFSTSSNNLGSSSIVDPRSLGYFQNRPVVRKNASVPNLSIAAKQQGQDPDFNFSSDGTASISKRLLNTHTTTAASVSKTLRYHKKSFSIHDSWSEKSDLSPSVSPVASKTELKARPSLSKLNFSFRSPLFSSLTGSGAAADNAKPPHHDSVEHTQEGSLSKPQSGTDAVAQPALDPPHVISHLSNAEPLLPPQANHPNIDPDAAQLTTDSPFLRALHSFDASSLSSENNEIEESASAICLSFQESEIVLLHTIHASGWGDATILSTGVRGWIPTNYFATYTDSKMASLLSAVLSFSLNPKSEQLPDSEEHTFAQSSISNIVAGVRSLLEASATLTRDTPIVRRSQNIRKFRKILLAELAILVSLSKQYSNTTEDANIERLVTGSYKIISRAVIFLDIWTIDTGYQEWSSFRNGSLADTLSSAIRRDNAPTVETIHEQSSASGDDSQRSGSRAGRNPNRDSIVFHKEPPFAKQRLDEVNDALTSYLGNFIHRMTVIETDPTACTQILVNTRKSMLACRELLATVESISSRSLPRNKDLENCKDKLFSQIRNLVTAARDVVASTPIKTEEGPEEATTTPEGTPSEQTKKLIDIATDCAKISGECVVRCRHILDKIGDFQLSNAREYPDFSGGIISVSLVSPSDSTFGDDKNQLPVIPSLSPILGDDTYLKNNLENFDDRRVHKSTSISALAEEDGSKDIDIPLEEQVIIDDIGRVRGGSLEGLVKVLTEEEVDQDPTFVSSFFLTFRQFTTPTELANALIKRYNVEVDETYMDSEDIEALVSRRSKVFNVFKRWMESHWKHSVDVVVLPQIVSFSNSIVGIPNAKVVIKDLAEKVQSGEVIVKRSITIPESNKLRMAAVAYSHTPMIGSTVSKHLQGLLAKAVEHMEADEDDAKSLQSGSASTWSTSLRMVKNNVGLGTVTFLDIEAADIARQLTVMDSQLFSKIKAEELLDLNFSLKKRHLGIAVNVNEITQRANQLSSFVGDSILSGDVQVKARKNMIKQWIKVAEKCYELRNFNSLMTIISALQSVNIARLKKTWEILSPRYLQTFLELKTLMSMDKNYGNYRAVLRKNEIPTLPYLGLYLTDLTFVMEGNSTHRLMIVEDGKVITPGKKPRGSATTSKMVINFDRHERTARIIGEVESFQVPVRIGPVPELQRWLLSEMNRSFLFVSKDHNTLWRRSCQLEPK</sequence>
<dbReference type="Proteomes" id="UP000242525">
    <property type="component" value="Unassembled WGS sequence"/>
</dbReference>
<dbReference type="InterPro" id="IPR036964">
    <property type="entry name" value="RASGEF_cat_dom_sf"/>
</dbReference>
<dbReference type="Pfam" id="PF00618">
    <property type="entry name" value="RasGEF_N"/>
    <property type="match status" value="1"/>
</dbReference>
<feature type="region of interest" description="Disordered" evidence="5">
    <location>
        <begin position="602"/>
        <end position="624"/>
    </location>
</feature>
<evidence type="ECO:0000256" key="1">
    <source>
        <dbReference type="ARBA" id="ARBA00022443"/>
    </source>
</evidence>